<protein>
    <submittedName>
        <fullName evidence="1">Uncharacterized protein</fullName>
    </submittedName>
</protein>
<dbReference type="Proteomes" id="UP000073492">
    <property type="component" value="Unassembled WGS sequence"/>
</dbReference>
<reference evidence="1 2" key="1">
    <citation type="submission" date="2015-07" db="EMBL/GenBank/DDBJ databases">
        <title>Comparative genomics of the Sigatoka disease complex on banana suggests a link between parallel evolutionary changes in Pseudocercospora fijiensis and Pseudocercospora eumusae and increased virulence on the banana host.</title>
        <authorList>
            <person name="Chang T.-C."/>
            <person name="Salvucci A."/>
            <person name="Crous P.W."/>
            <person name="Stergiopoulos I."/>
        </authorList>
    </citation>
    <scope>NUCLEOTIDE SEQUENCE [LARGE SCALE GENOMIC DNA]</scope>
    <source>
        <strain evidence="1 2">CBS 116634</strain>
    </source>
</reference>
<organism evidence="1 2">
    <name type="scientific">Pseudocercospora musae</name>
    <dbReference type="NCBI Taxonomy" id="113226"/>
    <lineage>
        <taxon>Eukaryota</taxon>
        <taxon>Fungi</taxon>
        <taxon>Dikarya</taxon>
        <taxon>Ascomycota</taxon>
        <taxon>Pezizomycotina</taxon>
        <taxon>Dothideomycetes</taxon>
        <taxon>Dothideomycetidae</taxon>
        <taxon>Mycosphaerellales</taxon>
        <taxon>Mycosphaerellaceae</taxon>
        <taxon>Pseudocercospora</taxon>
    </lineage>
</organism>
<dbReference type="AlphaFoldDB" id="A0A139IHP5"/>
<evidence type="ECO:0000313" key="2">
    <source>
        <dbReference type="Proteomes" id="UP000073492"/>
    </source>
</evidence>
<gene>
    <name evidence="1" type="ORF">AC579_801</name>
</gene>
<keyword evidence="2" id="KW-1185">Reference proteome</keyword>
<evidence type="ECO:0000313" key="1">
    <source>
        <dbReference type="EMBL" id="KXT14086.1"/>
    </source>
</evidence>
<sequence>MELDGPGHGKYDHGWNATLLDYKMNECLDPPVFYEADEEETCWFCTPLLFNLAGRIGWLTGATSGSAW</sequence>
<proteinExistence type="predicted"/>
<name>A0A139IHP5_9PEZI</name>
<dbReference type="EMBL" id="LFZO01000094">
    <property type="protein sequence ID" value="KXT14086.1"/>
    <property type="molecule type" value="Genomic_DNA"/>
</dbReference>
<comment type="caution">
    <text evidence="1">The sequence shown here is derived from an EMBL/GenBank/DDBJ whole genome shotgun (WGS) entry which is preliminary data.</text>
</comment>
<accession>A0A139IHP5</accession>